<dbReference type="InterPro" id="IPR008984">
    <property type="entry name" value="SMAD_FHA_dom_sf"/>
</dbReference>
<sequence length="1204" mass="131615">MHLKRSPPLTARGISFTWTRESLFADSAGEWGLLSPDGTLHKLCEPNFFVGRDDQMDLTLKSRSVDKQHAVITVNTQNKEYKLHDLGTLNGTFVNDSRVKQHPIDLKLRDNILLSDGKHYERQQLDENEHSMETVWEPPTERKLSIQSAAQQTNSDEDGCRSGTPDQDVLVYHGVPSPHSPHSPHSQYHPPYPHYPYMTPMYHHPPPVMCHCPSCAGHRSPVHSPHGGAPMGRFVHHQMGSHTNWAHGPAAVTGFQVRPRIQRPLSAPAEKHDMLVKGSPLYGQPPWWGWGSSDDEIYNYPNTATILESGDDQQPLALRKKKLSKKDALEMAQRRHSIGTVSVLSESRARIVTTRTSKNPELDKAMKQREEFVVFQKRSSLPGPGHNEQLSPVFENSTSRDWQLPNALHEPGELDSTSSVENSSGDGSEVHPRLGSSYEVPYIPDYDELPERPVSLKSDKGKIASPDASRKGSSEKQERIARKKPTSKVKKKIVSTDVPAKNGKALSGSRKHSSDTSESEYEPTSHPSRRSGLAAVASPSSIGVFGLTEVTLGESDRQEALSPAPLPSWVKQWTNSTNDRENASVYPVEVIDSSSTAEESAGSSAMSSSSHIPVPIESENSEDKSKPVKSISSSSLSRPRSATSRTASPGVLRSQSMSAANMSSSPKSASSPRVARSKTMSAVVRRSYPTTANELEKKPVDNARGRAVISSTSDDSDVESSDASQTRQTKESRRKSDESDKKGVQLIPEKEGKRPLSAPRPNKTAMLRAYNSREAVKNSGVKSKTAVSAKARTAKSSSPNNGNSSESSPSARVWSPSVKRSTKSSSGDSIREEEENGTNCSSPASDDVTQEAIDQVFSSGSVQQLPESLIMKRDDNVNKTFVLDDGNEDNSVSSPEDTSIQAWVGEAASGENVLECNGVVTKNTAPVSPSREEPTEIKLETTNTKGISLRSKLIPFAPFLENQSYIPPVSDLPFEPPSDSADDTSGRSRCSTAESRPISPESAVSTAPAASPSPPLTPNSAAKKTFDFKGGATSSQSRRQWGVTDKPVEDLMLSSIHAFSVELRLASESVLGKVKTLYDGSEELNGTARSRTDSDAKQESKSAIPDWKSSHAEIAGIFRNLRKVELRLRTMEQALSIMCVAAQRDPNQSFQERKISMVETSSLASGQKWREFKIKARRNSWAVEHRSQFPVPPAESDEEDEDTS</sequence>
<reference evidence="3 4" key="1">
    <citation type="journal article" date="2018" name="Sci. Rep.">
        <title>Comparative analysis of the Pocillopora damicornis genome highlights role of immune system in coral evolution.</title>
        <authorList>
            <person name="Cunning R."/>
            <person name="Bay R.A."/>
            <person name="Gillette P."/>
            <person name="Baker A.C."/>
            <person name="Traylor-Knowles N."/>
        </authorList>
    </citation>
    <scope>NUCLEOTIDE SEQUENCE [LARGE SCALE GENOMIC DNA]</scope>
    <source>
        <strain evidence="3">RSMAS</strain>
        <tissue evidence="3">Whole animal</tissue>
    </source>
</reference>
<dbReference type="EMBL" id="RCHS01000826">
    <property type="protein sequence ID" value="RMX56669.1"/>
    <property type="molecule type" value="Genomic_DNA"/>
</dbReference>
<organism evidence="3 4">
    <name type="scientific">Pocillopora damicornis</name>
    <name type="common">Cauliflower coral</name>
    <name type="synonym">Millepora damicornis</name>
    <dbReference type="NCBI Taxonomy" id="46731"/>
    <lineage>
        <taxon>Eukaryota</taxon>
        <taxon>Metazoa</taxon>
        <taxon>Cnidaria</taxon>
        <taxon>Anthozoa</taxon>
        <taxon>Hexacorallia</taxon>
        <taxon>Scleractinia</taxon>
        <taxon>Astrocoeniina</taxon>
        <taxon>Pocilloporidae</taxon>
        <taxon>Pocillopora</taxon>
    </lineage>
</organism>
<feature type="region of interest" description="Disordered" evidence="1">
    <location>
        <begin position="965"/>
        <end position="1042"/>
    </location>
</feature>
<feature type="region of interest" description="Disordered" evidence="1">
    <location>
        <begin position="554"/>
        <end position="875"/>
    </location>
</feature>
<proteinExistence type="predicted"/>
<keyword evidence="4" id="KW-1185">Reference proteome</keyword>
<dbReference type="Gene3D" id="2.60.200.20">
    <property type="match status" value="1"/>
</dbReference>
<dbReference type="Pfam" id="PF00498">
    <property type="entry name" value="FHA"/>
    <property type="match status" value="1"/>
</dbReference>
<dbReference type="InterPro" id="IPR000253">
    <property type="entry name" value="FHA_dom"/>
</dbReference>
<feature type="compositionally biased region" description="Basic and acidic residues" evidence="1">
    <location>
        <begin position="930"/>
        <end position="939"/>
    </location>
</feature>
<dbReference type="InterPro" id="IPR051176">
    <property type="entry name" value="Cent_Immune-Sig_Mod"/>
</dbReference>
<feature type="compositionally biased region" description="Low complexity" evidence="1">
    <location>
        <begin position="999"/>
        <end position="1010"/>
    </location>
</feature>
<protein>
    <recommendedName>
        <fullName evidence="2">FHA domain-containing protein</fullName>
    </recommendedName>
</protein>
<feature type="compositionally biased region" description="Low complexity" evidence="1">
    <location>
        <begin position="628"/>
        <end position="678"/>
    </location>
</feature>
<evidence type="ECO:0000259" key="2">
    <source>
        <dbReference type="PROSITE" id="PS50006"/>
    </source>
</evidence>
<feature type="compositionally biased region" description="Low complexity" evidence="1">
    <location>
        <begin position="593"/>
        <end position="610"/>
    </location>
</feature>
<dbReference type="AlphaFoldDB" id="A0A3M6USU3"/>
<dbReference type="SUPFAM" id="SSF49879">
    <property type="entry name" value="SMAD/FHA domain"/>
    <property type="match status" value="1"/>
</dbReference>
<dbReference type="STRING" id="46731.A0A3M6USU3"/>
<gene>
    <name evidence="3" type="ORF">pdam_00002347</name>
</gene>
<feature type="region of interest" description="Disordered" evidence="1">
    <location>
        <begin position="378"/>
        <end position="537"/>
    </location>
</feature>
<evidence type="ECO:0000256" key="1">
    <source>
        <dbReference type="SAM" id="MobiDB-lite"/>
    </source>
</evidence>
<dbReference type="OrthoDB" id="5822793at2759"/>
<dbReference type="SMART" id="SM00240">
    <property type="entry name" value="FHA"/>
    <property type="match status" value="1"/>
</dbReference>
<evidence type="ECO:0000313" key="3">
    <source>
        <dbReference type="EMBL" id="RMX56669.1"/>
    </source>
</evidence>
<feature type="compositionally biased region" description="Basic and acidic residues" evidence="1">
    <location>
        <begin position="728"/>
        <end position="754"/>
    </location>
</feature>
<feature type="compositionally biased region" description="Basic residues" evidence="1">
    <location>
        <begin position="481"/>
        <end position="493"/>
    </location>
</feature>
<feature type="compositionally biased region" description="Polar residues" evidence="1">
    <location>
        <begin position="856"/>
        <end position="866"/>
    </location>
</feature>
<feature type="compositionally biased region" description="Polar residues" evidence="1">
    <location>
        <begin position="415"/>
        <end position="426"/>
    </location>
</feature>
<feature type="compositionally biased region" description="Acidic residues" evidence="1">
    <location>
        <begin position="1195"/>
        <end position="1204"/>
    </location>
</feature>
<feature type="domain" description="FHA" evidence="2">
    <location>
        <begin position="48"/>
        <end position="99"/>
    </location>
</feature>
<evidence type="ECO:0000313" key="4">
    <source>
        <dbReference type="Proteomes" id="UP000275408"/>
    </source>
</evidence>
<name>A0A3M6USU3_POCDA</name>
<dbReference type="PANTHER" id="PTHR15715">
    <property type="entry name" value="CENTROSOMAL PROTEIN OF 170 KDA"/>
    <property type="match status" value="1"/>
</dbReference>
<feature type="region of interest" description="Disordered" evidence="1">
    <location>
        <begin position="147"/>
        <end position="166"/>
    </location>
</feature>
<accession>A0A3M6USU3</accession>
<feature type="compositionally biased region" description="Low complexity" evidence="1">
    <location>
        <begin position="796"/>
        <end position="828"/>
    </location>
</feature>
<feature type="compositionally biased region" description="Polar residues" evidence="1">
    <location>
        <begin position="388"/>
        <end position="401"/>
    </location>
</feature>
<dbReference type="Proteomes" id="UP000275408">
    <property type="component" value="Unassembled WGS sequence"/>
</dbReference>
<dbReference type="PROSITE" id="PS50006">
    <property type="entry name" value="FHA_DOMAIN"/>
    <property type="match status" value="1"/>
</dbReference>
<comment type="caution">
    <text evidence="3">The sequence shown here is derived from an EMBL/GenBank/DDBJ whole genome shotgun (WGS) entry which is preliminary data.</text>
</comment>
<feature type="region of interest" description="Disordered" evidence="1">
    <location>
        <begin position="920"/>
        <end position="942"/>
    </location>
</feature>
<feature type="compositionally biased region" description="Basic and acidic residues" evidence="1">
    <location>
        <begin position="694"/>
        <end position="704"/>
    </location>
</feature>
<dbReference type="PANTHER" id="PTHR15715:SF47">
    <property type="entry name" value="FHA DOMAIN-CONTAINING PROTEIN"/>
    <property type="match status" value="1"/>
</dbReference>
<feature type="compositionally biased region" description="Basic and acidic residues" evidence="1">
    <location>
        <begin position="457"/>
        <end position="480"/>
    </location>
</feature>
<feature type="region of interest" description="Disordered" evidence="1">
    <location>
        <begin position="1180"/>
        <end position="1204"/>
    </location>
</feature>